<dbReference type="AlphaFoldDB" id="A0A506URB3"/>
<comment type="caution">
    <text evidence="2">The sequence shown here is derived from an EMBL/GenBank/DDBJ whole genome shotgun (WGS) entry which is preliminary data.</text>
</comment>
<keyword evidence="1" id="KW-0812">Transmembrane</keyword>
<keyword evidence="3" id="KW-1185">Reference proteome</keyword>
<dbReference type="Proteomes" id="UP000315037">
    <property type="component" value="Unassembled WGS sequence"/>
</dbReference>
<feature type="transmembrane region" description="Helical" evidence="1">
    <location>
        <begin position="41"/>
        <end position="61"/>
    </location>
</feature>
<dbReference type="OrthoDB" id="7274576at2"/>
<dbReference type="RefSeq" id="WP_141450847.1">
    <property type="nucleotide sequence ID" value="NZ_CP038143.1"/>
</dbReference>
<organism evidence="2 3">
    <name type="scientific">Oecophyllibacter saccharovorans</name>
    <dbReference type="NCBI Taxonomy" id="2558360"/>
    <lineage>
        <taxon>Bacteria</taxon>
        <taxon>Pseudomonadati</taxon>
        <taxon>Pseudomonadota</taxon>
        <taxon>Alphaproteobacteria</taxon>
        <taxon>Acetobacterales</taxon>
        <taxon>Acetobacteraceae</taxon>
        <taxon>Oecophyllibacter</taxon>
    </lineage>
</organism>
<keyword evidence="1" id="KW-1133">Transmembrane helix</keyword>
<feature type="transmembrane region" description="Helical" evidence="1">
    <location>
        <begin position="73"/>
        <end position="94"/>
    </location>
</feature>
<keyword evidence="1" id="KW-0472">Membrane</keyword>
<feature type="transmembrane region" description="Helical" evidence="1">
    <location>
        <begin position="152"/>
        <end position="171"/>
    </location>
</feature>
<name>A0A506URB3_9PROT</name>
<evidence type="ECO:0000256" key="1">
    <source>
        <dbReference type="SAM" id="Phobius"/>
    </source>
</evidence>
<feature type="transmembrane region" description="Helical" evidence="1">
    <location>
        <begin position="100"/>
        <end position="118"/>
    </location>
</feature>
<gene>
    <name evidence="2" type="ORF">E3202_02895</name>
</gene>
<sequence>MITAFAFALVMILLTFGQDARWLPLYGIACAVACGLVQNGFLAAFSVGVLIVFNFGAWLALRSYGEPPGPLQGQLRGLLPIVLTLLLELVLALAGASVGLAALLAVALVVGALCLVGTGTPLTQFCGLLMAADGLMVLGCVLSSWGLCLTAVALWAVLALLGRLLLPRLVWRRSEAY</sequence>
<evidence type="ECO:0000313" key="3">
    <source>
        <dbReference type="Proteomes" id="UP000315037"/>
    </source>
</evidence>
<proteinExistence type="predicted"/>
<reference evidence="2 3" key="1">
    <citation type="submission" date="2019-03" db="EMBL/GenBank/DDBJ databases">
        <title>The complete genome sequence of Neokomagataea sp. Jb2 NBRC113641.</title>
        <authorList>
            <person name="Chua K.-O."/>
            <person name="Chan K.-G."/>
            <person name="See-Too W.-S."/>
        </authorList>
    </citation>
    <scope>NUCLEOTIDE SEQUENCE [LARGE SCALE GENOMIC DNA]</scope>
    <source>
        <strain evidence="2 3">Jb2</strain>
    </source>
</reference>
<evidence type="ECO:0000313" key="2">
    <source>
        <dbReference type="EMBL" id="TPW35884.1"/>
    </source>
</evidence>
<accession>A0A506URB3</accession>
<protein>
    <submittedName>
        <fullName evidence="2">Uncharacterized protein</fullName>
    </submittedName>
</protein>
<dbReference type="EMBL" id="SORZ01000001">
    <property type="protein sequence ID" value="TPW35884.1"/>
    <property type="molecule type" value="Genomic_DNA"/>
</dbReference>